<evidence type="ECO:0000313" key="7">
    <source>
        <dbReference type="EMBL" id="CAD9975591.1"/>
    </source>
</evidence>
<sequence length="229" mass="25830">MSWSLSEFASEAKTVSEAFQHIGDSGSDSLADWALVEDQTHVAFLKRAPLLRRSKKDKIATASADELCLVDDTIIADNDLACIGPNDENDELLVWIFSIVYSDVWECPVLYFRVEAQDGALVTSREHIVQILKLEHYQNEVEDSWEFVSYDEHPVDGLPSFFLHPCQTRERVKTLLNSTDGKRHDAGTSQHNGFLLLTWMSMIFPAVGMTISSQNFVAIQKQLSKPKSH</sequence>
<evidence type="ECO:0000256" key="3">
    <source>
        <dbReference type="ARBA" id="ARBA00022679"/>
    </source>
</evidence>
<dbReference type="Pfam" id="PF03987">
    <property type="entry name" value="Autophagy_act_C"/>
    <property type="match status" value="1"/>
</dbReference>
<evidence type="ECO:0000256" key="4">
    <source>
        <dbReference type="ARBA" id="ARBA00022786"/>
    </source>
</evidence>
<keyword evidence="5" id="KW-0072">Autophagy</keyword>
<dbReference type="PANTHER" id="PTHR14957">
    <property type="entry name" value="UBIQUITIN-LIKE-CONJUGATING ENZYME ATG10"/>
    <property type="match status" value="1"/>
</dbReference>
<evidence type="ECO:0000256" key="1">
    <source>
        <dbReference type="ARBA" id="ARBA00005696"/>
    </source>
</evidence>
<gene>
    <name evidence="7" type="ORF">APAL1065_LOCUS16338</name>
</gene>
<evidence type="ECO:0000256" key="5">
    <source>
        <dbReference type="ARBA" id="ARBA00023006"/>
    </source>
</evidence>
<organism evidence="7">
    <name type="scientific">Entomoneis paludosa</name>
    <dbReference type="NCBI Taxonomy" id="265537"/>
    <lineage>
        <taxon>Eukaryota</taxon>
        <taxon>Sar</taxon>
        <taxon>Stramenopiles</taxon>
        <taxon>Ochrophyta</taxon>
        <taxon>Bacillariophyta</taxon>
        <taxon>Bacillariophyceae</taxon>
        <taxon>Bacillariophycidae</taxon>
        <taxon>Entomoneidaceae</taxon>
        <taxon>Entomoneis</taxon>
    </lineage>
</organism>
<dbReference type="EMBL" id="HBHT01024341">
    <property type="protein sequence ID" value="CAD9975591.1"/>
    <property type="molecule type" value="Transcribed_RNA"/>
</dbReference>
<name>A0A7S2YGH4_9STRA</name>
<dbReference type="GO" id="GO:0000045">
    <property type="term" value="P:autophagosome assembly"/>
    <property type="evidence" value="ECO:0007669"/>
    <property type="project" value="TreeGrafter"/>
</dbReference>
<accession>A0A7S2YGH4</accession>
<dbReference type="PANTHER" id="PTHR14957:SF1">
    <property type="entry name" value="UBIQUITIN-LIKE-CONJUGATING ENZYME ATG10"/>
    <property type="match status" value="1"/>
</dbReference>
<reference evidence="7" key="1">
    <citation type="submission" date="2021-01" db="EMBL/GenBank/DDBJ databases">
        <authorList>
            <person name="Corre E."/>
            <person name="Pelletier E."/>
            <person name="Niang G."/>
            <person name="Scheremetjew M."/>
            <person name="Finn R."/>
            <person name="Kale V."/>
            <person name="Holt S."/>
            <person name="Cochrane G."/>
            <person name="Meng A."/>
            <person name="Brown T."/>
            <person name="Cohen L."/>
        </authorList>
    </citation>
    <scope>NUCLEOTIDE SEQUENCE</scope>
    <source>
        <strain evidence="7">CCMP125</strain>
    </source>
</reference>
<comment type="similarity">
    <text evidence="1">Belongs to the ATG10 family.</text>
</comment>
<keyword evidence="3" id="KW-0808">Transferase</keyword>
<protein>
    <recommendedName>
        <fullName evidence="2">Ubiquitin-like-conjugating enzyme ATG10</fullName>
    </recommendedName>
    <alternativeName>
        <fullName evidence="6">Autophagy-related protein 10</fullName>
    </alternativeName>
</protein>
<evidence type="ECO:0000256" key="2">
    <source>
        <dbReference type="ARBA" id="ARBA00021099"/>
    </source>
</evidence>
<dbReference type="GO" id="GO:0061651">
    <property type="term" value="F:Atg12 conjugating enzyme activity"/>
    <property type="evidence" value="ECO:0007669"/>
    <property type="project" value="TreeGrafter"/>
</dbReference>
<dbReference type="InterPro" id="IPR007135">
    <property type="entry name" value="Atg3/Atg10"/>
</dbReference>
<dbReference type="AlphaFoldDB" id="A0A7S2YGH4"/>
<dbReference type="Gene3D" id="3.30.1460.50">
    <property type="match status" value="1"/>
</dbReference>
<dbReference type="GO" id="GO:0032446">
    <property type="term" value="P:protein modification by small protein conjugation"/>
    <property type="evidence" value="ECO:0007669"/>
    <property type="project" value="TreeGrafter"/>
</dbReference>
<dbReference type="GO" id="GO:0000422">
    <property type="term" value="P:autophagy of mitochondrion"/>
    <property type="evidence" value="ECO:0007669"/>
    <property type="project" value="TreeGrafter"/>
</dbReference>
<keyword evidence="4" id="KW-0833">Ubl conjugation pathway</keyword>
<evidence type="ECO:0000256" key="6">
    <source>
        <dbReference type="ARBA" id="ARBA00029833"/>
    </source>
</evidence>
<proteinExistence type="inferred from homology"/>
<dbReference type="GO" id="GO:0005829">
    <property type="term" value="C:cytosol"/>
    <property type="evidence" value="ECO:0007669"/>
    <property type="project" value="TreeGrafter"/>
</dbReference>